<dbReference type="Proteomes" id="UP000789525">
    <property type="component" value="Unassembled WGS sequence"/>
</dbReference>
<comment type="caution">
    <text evidence="1">The sequence shown here is derived from an EMBL/GenBank/DDBJ whole genome shotgun (WGS) entry which is preliminary data.</text>
</comment>
<dbReference type="EMBL" id="CAJVPT010050941">
    <property type="protein sequence ID" value="CAG8746860.1"/>
    <property type="molecule type" value="Genomic_DNA"/>
</dbReference>
<organism evidence="1 2">
    <name type="scientific">Acaulospora colombiana</name>
    <dbReference type="NCBI Taxonomy" id="27376"/>
    <lineage>
        <taxon>Eukaryota</taxon>
        <taxon>Fungi</taxon>
        <taxon>Fungi incertae sedis</taxon>
        <taxon>Mucoromycota</taxon>
        <taxon>Glomeromycotina</taxon>
        <taxon>Glomeromycetes</taxon>
        <taxon>Diversisporales</taxon>
        <taxon>Acaulosporaceae</taxon>
        <taxon>Acaulospora</taxon>
    </lineage>
</organism>
<feature type="non-terminal residue" evidence="1">
    <location>
        <position position="1"/>
    </location>
</feature>
<evidence type="ECO:0000313" key="1">
    <source>
        <dbReference type="EMBL" id="CAG8746860.1"/>
    </source>
</evidence>
<keyword evidence="2" id="KW-1185">Reference proteome</keyword>
<gene>
    <name evidence="1" type="ORF">ACOLOM_LOCUS12492</name>
</gene>
<proteinExistence type="predicted"/>
<sequence>LYDFHSTDVSSLSFRRDDIIQVLTRLESGWWDGLCNGERGWFPSNYVTDISNEEEMLDENEQASDWIPQRTPDGDLFYYNQRTGERTWELSMDDAESARSVNPRDSSSIGEGVNQGNITSSNNSITTRSTTNSPRSSVLTRSRQLPENWIQQPTEDGNTYYYYNTITKETRWTYPSGGGSTTATSTSSENDDEKEEEEIDDRVVSARVEEEVAEGEVDDVEAADKESIASSR</sequence>
<feature type="non-terminal residue" evidence="1">
    <location>
        <position position="232"/>
    </location>
</feature>
<protein>
    <submittedName>
        <fullName evidence="1">598_t:CDS:1</fullName>
    </submittedName>
</protein>
<accession>A0ACA9QDL0</accession>
<evidence type="ECO:0000313" key="2">
    <source>
        <dbReference type="Proteomes" id="UP000789525"/>
    </source>
</evidence>
<reference evidence="1" key="1">
    <citation type="submission" date="2021-06" db="EMBL/GenBank/DDBJ databases">
        <authorList>
            <person name="Kallberg Y."/>
            <person name="Tangrot J."/>
            <person name="Rosling A."/>
        </authorList>
    </citation>
    <scope>NUCLEOTIDE SEQUENCE</scope>
    <source>
        <strain evidence="1">CL356</strain>
    </source>
</reference>
<name>A0ACA9QDL0_9GLOM</name>